<dbReference type="PANTHER" id="PTHR34611">
    <property type="match status" value="1"/>
</dbReference>
<dbReference type="EMBL" id="MG838206">
    <property type="protein sequence ID" value="AWF76221.1"/>
    <property type="molecule type" value="Genomic_DNA"/>
</dbReference>
<feature type="domain" description="Transposase (putative) YhgA-like" evidence="3">
    <location>
        <begin position="30"/>
        <end position="228"/>
    </location>
</feature>
<evidence type="ECO:0000256" key="2">
    <source>
        <dbReference type="SAM" id="MobiDB-lite"/>
    </source>
</evidence>
<name>A0A2S1JCV6_ECOLX</name>
<feature type="region of interest" description="Disordered" evidence="2">
    <location>
        <begin position="1"/>
        <end position="33"/>
    </location>
</feature>
<dbReference type="Pfam" id="PF04754">
    <property type="entry name" value="Transposase_31"/>
    <property type="match status" value="1"/>
</dbReference>
<sequence length="324" mass="36844">MPSACAGGRIRSDISPGGTVSKKKNTTTPTPHDAAFRSFLANPDVARDFLELHLPAEYRQLCDLSTLKLEPATFVEPDLHQYASDILWSVKTTGGEDGYVYTLIEHQSTENLYMPFRMLRYSVAAMQRHLEQHKILPLVIPVLFYHGERSPYPYSMNWLDCFEDPALAAKIYTKPFPLVDITVVDDNEIMNHRRMAALTLLMKHIRQRDMLMCLDNLVRALQDIQDEEQITVLFNYLLNGSEHVTVEFLQTLAQRLPQHEDSIMTLAERLKQEGIQQGIQQGVQQGALQKAREIARELRNAGMPTAQICQLTGLSEAELKNITH</sequence>
<dbReference type="GO" id="GO:1990238">
    <property type="term" value="F:double-stranded DNA endonuclease activity"/>
    <property type="evidence" value="ECO:0007669"/>
    <property type="project" value="TreeGrafter"/>
</dbReference>
<keyword evidence="4" id="KW-0614">Plasmid</keyword>
<reference evidence="4" key="1">
    <citation type="submission" date="2018-01" db="EMBL/GenBank/DDBJ databases">
        <title>Sequence of plasmid p92944-NDM from Escherichia coli clinical isolate 92944 harboring MCR-1 and NDM-9.</title>
        <authorList>
            <person name="Jiang Z."/>
            <person name="Zhao Y."/>
            <person name="Li M."/>
            <person name="Tong Y."/>
            <person name="Long J."/>
        </authorList>
    </citation>
    <scope>NUCLEOTIDE SEQUENCE</scope>
    <source>
        <strain evidence="4">92944</strain>
        <plasmid evidence="4">p92944-NDM</plasmid>
    </source>
</reference>
<dbReference type="NCBIfam" id="TIGR01784">
    <property type="entry name" value="T_den_put_tspse"/>
    <property type="match status" value="1"/>
</dbReference>
<evidence type="ECO:0000259" key="3">
    <source>
        <dbReference type="Pfam" id="PF04754"/>
    </source>
</evidence>
<organism evidence="4">
    <name type="scientific">Escherichia coli</name>
    <dbReference type="NCBI Taxonomy" id="562"/>
    <lineage>
        <taxon>Bacteria</taxon>
        <taxon>Pseudomonadati</taxon>
        <taxon>Pseudomonadota</taxon>
        <taxon>Gammaproteobacteria</taxon>
        <taxon>Enterobacterales</taxon>
        <taxon>Enterobacteriaceae</taxon>
        <taxon>Escherichia</taxon>
    </lineage>
</organism>
<proteinExistence type="inferred from homology"/>
<evidence type="ECO:0000256" key="1">
    <source>
        <dbReference type="ARBA" id="ARBA00009787"/>
    </source>
</evidence>
<protein>
    <submittedName>
        <fullName evidence="4">Mobile element protein</fullName>
    </submittedName>
</protein>
<dbReference type="InterPro" id="IPR006842">
    <property type="entry name" value="Transposase_31"/>
</dbReference>
<accession>A0A2S1JCV6</accession>
<dbReference type="AlphaFoldDB" id="A0A2S1JCV6"/>
<dbReference type="InterPro" id="IPR051699">
    <property type="entry name" value="Rpn/YhgA-like_nuclease"/>
</dbReference>
<dbReference type="InterPro" id="IPR010106">
    <property type="entry name" value="RpnA"/>
</dbReference>
<evidence type="ECO:0000313" key="4">
    <source>
        <dbReference type="EMBL" id="AWF76221.1"/>
    </source>
</evidence>
<dbReference type="PANTHER" id="PTHR34611:SF2">
    <property type="entry name" value="INACTIVE RECOMBINATION-PROMOTING NUCLEASE-LIKE PROTEIN RPNE-RELATED"/>
    <property type="match status" value="1"/>
</dbReference>
<comment type="similarity">
    <text evidence="1">Belongs to the Rpn/YhgA-like nuclease family.</text>
</comment>
<dbReference type="GO" id="GO:0006310">
    <property type="term" value="P:DNA recombination"/>
    <property type="evidence" value="ECO:0007669"/>
    <property type="project" value="TreeGrafter"/>
</dbReference>
<geneLocation type="plasmid" evidence="4">
    <name>p92944-NDM</name>
</geneLocation>